<dbReference type="InterPro" id="IPR036874">
    <property type="entry name" value="Carbonic_anhydrase_sf"/>
</dbReference>
<feature type="binding site" evidence="2">
    <location>
        <position position="47"/>
    </location>
    <ligand>
        <name>Zn(2+)</name>
        <dbReference type="ChEBI" id="CHEBI:29105"/>
    </ligand>
</feature>
<dbReference type="EMBL" id="FWWT01000006">
    <property type="protein sequence ID" value="SMB81140.1"/>
    <property type="molecule type" value="Genomic_DNA"/>
</dbReference>
<accession>A0A1W1UJ87</accession>
<dbReference type="Gene3D" id="3.40.1050.10">
    <property type="entry name" value="Carbonic anhydrase"/>
    <property type="match status" value="1"/>
</dbReference>
<name>A0A1W1UJ87_DESTI</name>
<organism evidence="3 4">
    <name type="scientific">Desulfonispora thiosulfatigenes DSM 11270</name>
    <dbReference type="NCBI Taxonomy" id="656914"/>
    <lineage>
        <taxon>Bacteria</taxon>
        <taxon>Bacillati</taxon>
        <taxon>Bacillota</taxon>
        <taxon>Clostridia</taxon>
        <taxon>Eubacteriales</taxon>
        <taxon>Peptococcaceae</taxon>
        <taxon>Desulfonispora</taxon>
    </lineage>
</organism>
<feature type="binding site" evidence="2">
    <location>
        <position position="98"/>
    </location>
    <ligand>
        <name>Zn(2+)</name>
        <dbReference type="ChEBI" id="CHEBI:29105"/>
    </ligand>
</feature>
<comment type="cofactor">
    <cofactor evidence="2">
        <name>Zn(2+)</name>
        <dbReference type="ChEBI" id="CHEBI:29105"/>
    </cofactor>
    <text evidence="2">Binds 1 zinc ion per subunit.</text>
</comment>
<dbReference type="STRING" id="656914.SAMN00017405_2039"/>
<feature type="binding site" evidence="2">
    <location>
        <position position="49"/>
    </location>
    <ligand>
        <name>Zn(2+)</name>
        <dbReference type="ChEBI" id="CHEBI:29105"/>
    </ligand>
</feature>
<keyword evidence="4" id="KW-1185">Reference proteome</keyword>
<keyword evidence="2" id="KW-0479">Metal-binding</keyword>
<dbReference type="GO" id="GO:0008270">
    <property type="term" value="F:zinc ion binding"/>
    <property type="evidence" value="ECO:0007669"/>
    <property type="project" value="InterPro"/>
</dbReference>
<reference evidence="3 4" key="1">
    <citation type="submission" date="2017-04" db="EMBL/GenBank/DDBJ databases">
        <authorList>
            <person name="Afonso C.L."/>
            <person name="Miller P.J."/>
            <person name="Scott M.A."/>
            <person name="Spackman E."/>
            <person name="Goraichik I."/>
            <person name="Dimitrov K.M."/>
            <person name="Suarez D.L."/>
            <person name="Swayne D.E."/>
        </authorList>
    </citation>
    <scope>NUCLEOTIDE SEQUENCE [LARGE SCALE GENOMIC DNA]</scope>
    <source>
        <strain evidence="3 4">DSM 11270</strain>
    </source>
</reference>
<proteinExistence type="inferred from homology"/>
<dbReference type="Proteomes" id="UP000192731">
    <property type="component" value="Unassembled WGS sequence"/>
</dbReference>
<dbReference type="GO" id="GO:0004089">
    <property type="term" value="F:carbonate dehydratase activity"/>
    <property type="evidence" value="ECO:0007669"/>
    <property type="project" value="InterPro"/>
</dbReference>
<dbReference type="OrthoDB" id="9792260at2"/>
<dbReference type="InterPro" id="IPR001765">
    <property type="entry name" value="Carbonic_anhydrase"/>
</dbReference>
<dbReference type="SUPFAM" id="SSF53056">
    <property type="entry name" value="beta-carbonic anhydrase, cab"/>
    <property type="match status" value="1"/>
</dbReference>
<keyword evidence="2" id="KW-0862">Zinc</keyword>
<evidence type="ECO:0000313" key="4">
    <source>
        <dbReference type="Proteomes" id="UP000192731"/>
    </source>
</evidence>
<gene>
    <name evidence="3" type="ORF">SAMN00017405_2039</name>
</gene>
<dbReference type="SMART" id="SM00947">
    <property type="entry name" value="Pro_CA"/>
    <property type="match status" value="1"/>
</dbReference>
<feature type="binding site" evidence="2">
    <location>
        <position position="95"/>
    </location>
    <ligand>
        <name>Zn(2+)</name>
        <dbReference type="ChEBI" id="CHEBI:29105"/>
    </ligand>
</feature>
<protein>
    <submittedName>
        <fullName evidence="3">Carbonic anhydrase</fullName>
    </submittedName>
</protein>
<evidence type="ECO:0000313" key="3">
    <source>
        <dbReference type="EMBL" id="SMB81140.1"/>
    </source>
</evidence>
<dbReference type="AlphaFoldDB" id="A0A1W1UJ87"/>
<sequence length="178" mass="20836">MNLIKILKEEDIPKKYVDTPIGELIRYHNFNMPFKEYDTAQILVGMCMDNRNQLNMPPNFAYIIRTGGGNLRYSEFKVSYAIAIGRIKYIVLFGHNNCGMVNLVSKREDFVNGLCELAGWTRERAEEHFMNFATMYEVDNEIDFVVNESERINAKYPGIEVVPLFYNIDDNLIYFIQY</sequence>
<evidence type="ECO:0000256" key="1">
    <source>
        <dbReference type="ARBA" id="ARBA00006217"/>
    </source>
</evidence>
<comment type="similarity">
    <text evidence="1">Belongs to the beta-class carbonic anhydrase family.</text>
</comment>
<evidence type="ECO:0000256" key="2">
    <source>
        <dbReference type="PIRSR" id="PIRSR601765-1"/>
    </source>
</evidence>